<name>A0A366FLQ0_9HYPH</name>
<dbReference type="Pfam" id="PF02653">
    <property type="entry name" value="BPD_transp_2"/>
    <property type="match status" value="1"/>
</dbReference>
<evidence type="ECO:0000313" key="9">
    <source>
        <dbReference type="EMBL" id="RBP15517.1"/>
    </source>
</evidence>
<evidence type="ECO:0000256" key="4">
    <source>
        <dbReference type="ARBA" id="ARBA00022519"/>
    </source>
</evidence>
<keyword evidence="4" id="KW-0997">Cell inner membrane</keyword>
<feature type="transmembrane region" description="Helical" evidence="8">
    <location>
        <begin position="277"/>
        <end position="298"/>
    </location>
</feature>
<dbReference type="InterPro" id="IPR001851">
    <property type="entry name" value="ABC_transp_permease"/>
</dbReference>
<feature type="transmembrane region" description="Helical" evidence="8">
    <location>
        <begin position="47"/>
        <end position="69"/>
    </location>
</feature>
<dbReference type="PANTHER" id="PTHR32196:SF21">
    <property type="entry name" value="ABC TRANSPORTER PERMEASE PROTEIN YPHD-RELATED"/>
    <property type="match status" value="1"/>
</dbReference>
<dbReference type="OrthoDB" id="7723490at2"/>
<evidence type="ECO:0000256" key="6">
    <source>
        <dbReference type="ARBA" id="ARBA00022989"/>
    </source>
</evidence>
<accession>A0A366FLQ0</accession>
<evidence type="ECO:0000256" key="2">
    <source>
        <dbReference type="ARBA" id="ARBA00022448"/>
    </source>
</evidence>
<dbReference type="GO" id="GO:0005886">
    <property type="term" value="C:plasma membrane"/>
    <property type="evidence" value="ECO:0007669"/>
    <property type="project" value="UniProtKB-SubCell"/>
</dbReference>
<reference evidence="9 10" key="1">
    <citation type="submission" date="2018-06" db="EMBL/GenBank/DDBJ databases">
        <title>Genomic Encyclopedia of Type Strains, Phase IV (KMG-IV): sequencing the most valuable type-strain genomes for metagenomic binning, comparative biology and taxonomic classification.</title>
        <authorList>
            <person name="Goeker M."/>
        </authorList>
    </citation>
    <scope>NUCLEOTIDE SEQUENCE [LARGE SCALE GENOMIC DNA]</scope>
    <source>
        <strain evidence="9 10">DSM 24875</strain>
    </source>
</reference>
<feature type="transmembrane region" description="Helical" evidence="8">
    <location>
        <begin position="118"/>
        <end position="139"/>
    </location>
</feature>
<dbReference type="RefSeq" id="WP_113888823.1">
    <property type="nucleotide sequence ID" value="NZ_QNRK01000008.1"/>
</dbReference>
<evidence type="ECO:0000256" key="5">
    <source>
        <dbReference type="ARBA" id="ARBA00022692"/>
    </source>
</evidence>
<protein>
    <submittedName>
        <fullName evidence="9">Ribose transport system permease protein</fullName>
    </submittedName>
</protein>
<gene>
    <name evidence="9" type="ORF">DFR50_10874</name>
</gene>
<evidence type="ECO:0000256" key="7">
    <source>
        <dbReference type="ARBA" id="ARBA00023136"/>
    </source>
</evidence>
<organism evidence="9 10">
    <name type="scientific">Roseiarcus fermentans</name>
    <dbReference type="NCBI Taxonomy" id="1473586"/>
    <lineage>
        <taxon>Bacteria</taxon>
        <taxon>Pseudomonadati</taxon>
        <taxon>Pseudomonadota</taxon>
        <taxon>Alphaproteobacteria</taxon>
        <taxon>Hyphomicrobiales</taxon>
        <taxon>Roseiarcaceae</taxon>
        <taxon>Roseiarcus</taxon>
    </lineage>
</organism>
<feature type="transmembrane region" description="Helical" evidence="8">
    <location>
        <begin position="21"/>
        <end position="41"/>
    </location>
</feature>
<feature type="transmembrane region" description="Helical" evidence="8">
    <location>
        <begin position="81"/>
        <end position="112"/>
    </location>
</feature>
<sequence>MTLAAAELGRVRLHALRSQEAVVFLVSAVIFGVFALTLQRFLTPGNLSVLVFNMSLVGILGCGMAVVVIGRGVDLSMVSELAVVGACFVQLLANGLPMSAAIPIVVAVALLMGGVNGVVIAFFEVPALFATLASGLLFFGASRAFFLNSAVLYLPAKHAAFLALAGAKVFGVPLPALLFLGVVAVLHLLLTATTFGHLTYAQGDNFAAARNSGAPVRGMIVIQYMIAALTALLAGFVFTAASAAIDMQITHSTLIFDVVLVVVLGGVSLAGGRGGMLSVVAGALLIGILTNGMIILNVNTSVQGVIKGLVLVVAILLDRFLHPVDEETAKQGDTL</sequence>
<proteinExistence type="predicted"/>
<evidence type="ECO:0000313" key="10">
    <source>
        <dbReference type="Proteomes" id="UP000253529"/>
    </source>
</evidence>
<dbReference type="AlphaFoldDB" id="A0A366FLQ0"/>
<evidence type="ECO:0000256" key="3">
    <source>
        <dbReference type="ARBA" id="ARBA00022475"/>
    </source>
</evidence>
<keyword evidence="10" id="KW-1185">Reference proteome</keyword>
<evidence type="ECO:0000256" key="8">
    <source>
        <dbReference type="SAM" id="Phobius"/>
    </source>
</evidence>
<dbReference type="CDD" id="cd06579">
    <property type="entry name" value="TM_PBP1_transp_AraH_like"/>
    <property type="match status" value="1"/>
</dbReference>
<keyword evidence="7 8" id="KW-0472">Membrane</keyword>
<feature type="transmembrane region" description="Helical" evidence="8">
    <location>
        <begin position="151"/>
        <end position="170"/>
    </location>
</feature>
<comment type="caution">
    <text evidence="9">The sequence shown here is derived from an EMBL/GenBank/DDBJ whole genome shotgun (WGS) entry which is preliminary data.</text>
</comment>
<dbReference type="EMBL" id="QNRK01000008">
    <property type="protein sequence ID" value="RBP15517.1"/>
    <property type="molecule type" value="Genomic_DNA"/>
</dbReference>
<feature type="transmembrane region" description="Helical" evidence="8">
    <location>
        <begin position="221"/>
        <end position="245"/>
    </location>
</feature>
<feature type="transmembrane region" description="Helical" evidence="8">
    <location>
        <begin position="176"/>
        <end position="200"/>
    </location>
</feature>
<comment type="subcellular location">
    <subcellularLocation>
        <location evidence="1">Cell membrane</location>
        <topology evidence="1">Multi-pass membrane protein</topology>
    </subcellularLocation>
</comment>
<dbReference type="PANTHER" id="PTHR32196">
    <property type="entry name" value="ABC TRANSPORTER PERMEASE PROTEIN YPHD-RELATED-RELATED"/>
    <property type="match status" value="1"/>
</dbReference>
<keyword evidence="5 8" id="KW-0812">Transmembrane</keyword>
<dbReference type="Proteomes" id="UP000253529">
    <property type="component" value="Unassembled WGS sequence"/>
</dbReference>
<evidence type="ECO:0000256" key="1">
    <source>
        <dbReference type="ARBA" id="ARBA00004651"/>
    </source>
</evidence>
<keyword evidence="3" id="KW-1003">Cell membrane</keyword>
<keyword evidence="6 8" id="KW-1133">Transmembrane helix</keyword>
<dbReference type="GO" id="GO:0022857">
    <property type="term" value="F:transmembrane transporter activity"/>
    <property type="evidence" value="ECO:0007669"/>
    <property type="project" value="InterPro"/>
</dbReference>
<keyword evidence="2" id="KW-0813">Transport</keyword>
<feature type="transmembrane region" description="Helical" evidence="8">
    <location>
        <begin position="251"/>
        <end position="270"/>
    </location>
</feature>